<accession>A0A2W5TGB9</accession>
<name>A0A2W5TGB9_9BACT</name>
<dbReference type="PROSITE" id="PS51257">
    <property type="entry name" value="PROKAR_LIPOPROTEIN"/>
    <property type="match status" value="1"/>
</dbReference>
<comment type="caution">
    <text evidence="1">The sequence shown here is derived from an EMBL/GenBank/DDBJ whole genome shotgun (WGS) entry which is preliminary data.</text>
</comment>
<gene>
    <name evidence="1" type="ORF">DI536_19500</name>
</gene>
<evidence type="ECO:0008006" key="3">
    <source>
        <dbReference type="Google" id="ProtNLM"/>
    </source>
</evidence>
<reference evidence="1 2" key="1">
    <citation type="submission" date="2017-08" db="EMBL/GenBank/DDBJ databases">
        <title>Infants hospitalized years apart are colonized by the same room-sourced microbial strains.</title>
        <authorList>
            <person name="Brooks B."/>
            <person name="Olm M.R."/>
            <person name="Firek B.A."/>
            <person name="Baker R."/>
            <person name="Thomas B.C."/>
            <person name="Morowitz M.J."/>
            <person name="Banfield J.F."/>
        </authorList>
    </citation>
    <scope>NUCLEOTIDE SEQUENCE [LARGE SCALE GENOMIC DNA]</scope>
    <source>
        <strain evidence="1">S2_003_000_R2_14</strain>
    </source>
</reference>
<dbReference type="Proteomes" id="UP000249061">
    <property type="component" value="Unassembled WGS sequence"/>
</dbReference>
<evidence type="ECO:0000313" key="2">
    <source>
        <dbReference type="Proteomes" id="UP000249061"/>
    </source>
</evidence>
<dbReference type="AlphaFoldDB" id="A0A2W5TGB9"/>
<protein>
    <recommendedName>
        <fullName evidence="3">LTD domain-containing protein</fullName>
    </recommendedName>
</protein>
<dbReference type="EMBL" id="QFQP01000017">
    <property type="protein sequence ID" value="PZR10435.1"/>
    <property type="molecule type" value="Genomic_DNA"/>
</dbReference>
<proteinExistence type="predicted"/>
<sequence length="1056" mass="112340">MSARVFASLCAVVLAGCPQDVVVDDSAPRIVTFTASRTSVEPGERVTLSWQTENAVTVDLNDAALGATRSVVINGSESVDVQKNSLYVLTARNSNGALSRAIVAVSVNKSRSGPVLTAMPREIDVGQEVTLAWSALEGVTLSATPGGGIDVAGKNSVTVSPTTTTTYTLTDGERMTTTRVLVRPTVLRFEASSDAIDVTDAGASVSLSWDTANATRVRLLAPGRAVLVDSTAADGGFTDVLSPPVDGSRLLRYELLVDGDDAQQVTRVLSLPVRGSPVFTSVEAPQFARVGDDVELKWTTLGADTVSVLRAGLEVHRTRDAAAGTFRMTAPANDFALELVARSERAGVARANVEVQIVGAPSITLSTVPASVTRGTPYRLAWAGQYVRNVHIYDGAGSELYAGLDVNDSATAPLVFNAADPHTFHVVADNSLGEYANDTLTVTPANAFTFTPSLTGSIPSGRRVSLSWTGGETLYGFPHDEVVTRSAAFDDISVTGTRLQFANDADDEIAPIVTTFRAPFYGRIVGDVINVSTNGYLTFGPGNDVNYLDAPLPSTRLERLTLAPYWEDLRLEAGEVHWQVKTVGSEQVLIVQWSNAVFGAVTGNQFQLKLFSNGQVDFDYAVMNVSGGRVGIQGPRGDEGVVFPSNPVSGLGLTFCAPRQSPVTLPVRSRSPYGGFVRANGSFVTVSARFDVVHPYELQLSEVQLAPVVGREGQWLEFFNARSTAIDLSSWSLDFTDGGTAPLSGSVPPRDVRVFGATTDAALNDDAGVDVALSNLDLGTSSGSFSWSREGTVDEFVWSSRVNGFAQVNDPGPFRYAGDAPAAPLRAQRCLAGPTYGFQTPRQHGTPGTPSSCGFGYGWEHLAPGYFDVSSRGLKIIGATTTTTLLTVDLSRAPFSFFGVSRSAVRVSADGYLTFDLTAPNDLFDLNAPSPSSPNSVIAIFADDLGGRVPGSGVFMYRAAQNEDPWASAPHWIFQWHHWSHGARDDLNFQVKLFDDGVIEYHFATMDSGGTISRYGSGESANSWLENGAGDQALVINAQALTPGISAFTAYRFFPR</sequence>
<organism evidence="1 2">
    <name type="scientific">Archangium gephyra</name>
    <dbReference type="NCBI Taxonomy" id="48"/>
    <lineage>
        <taxon>Bacteria</taxon>
        <taxon>Pseudomonadati</taxon>
        <taxon>Myxococcota</taxon>
        <taxon>Myxococcia</taxon>
        <taxon>Myxococcales</taxon>
        <taxon>Cystobacterineae</taxon>
        <taxon>Archangiaceae</taxon>
        <taxon>Archangium</taxon>
    </lineage>
</organism>
<evidence type="ECO:0000313" key="1">
    <source>
        <dbReference type="EMBL" id="PZR10435.1"/>
    </source>
</evidence>